<dbReference type="GO" id="GO:0008270">
    <property type="term" value="F:zinc ion binding"/>
    <property type="evidence" value="ECO:0007669"/>
    <property type="project" value="InterPro"/>
</dbReference>
<dbReference type="Pfam" id="PF08267">
    <property type="entry name" value="Meth_synt_1"/>
    <property type="match status" value="1"/>
</dbReference>
<keyword evidence="7 10" id="KW-0479">Metal-binding</keyword>
<dbReference type="InterPro" id="IPR002629">
    <property type="entry name" value="Met_Synth_C/arc"/>
</dbReference>
<feature type="binding site" evidence="10">
    <location>
        <position position="646"/>
    </location>
    <ligand>
        <name>Zn(2+)</name>
        <dbReference type="ChEBI" id="CHEBI:29105"/>
        <note>catalytic</note>
    </ligand>
</feature>
<feature type="binding site" evidence="10">
    <location>
        <position position="116"/>
    </location>
    <ligand>
        <name>5-methyltetrahydropteroyltri-L-glutamate</name>
        <dbReference type="ChEBI" id="CHEBI:58207"/>
    </ligand>
</feature>
<dbReference type="InterPro" id="IPR006276">
    <property type="entry name" value="Cobalamin-indep_Met_synthase"/>
</dbReference>
<feature type="binding site" evidence="10 11">
    <location>
        <position position="604"/>
    </location>
    <ligand>
        <name>L-methionine</name>
        <dbReference type="ChEBI" id="CHEBI:57844"/>
    </ligand>
</feature>
<dbReference type="GO" id="GO:0071265">
    <property type="term" value="P:L-methionine biosynthetic process"/>
    <property type="evidence" value="ECO:0007669"/>
    <property type="project" value="UniProtKB-ARBA"/>
</dbReference>
<dbReference type="FunFam" id="3.20.20.210:FF:000003">
    <property type="entry name" value="5-methyltetrahydropteroyltriglutamate--homocysteine methyltransferase"/>
    <property type="match status" value="1"/>
</dbReference>
<keyword evidence="6 10" id="KW-0808">Transferase</keyword>
<keyword evidence="5 10" id="KW-0028">Amino-acid biosynthesis</keyword>
<keyword evidence="9 10" id="KW-0486">Methionine biosynthesis</keyword>
<evidence type="ECO:0000256" key="2">
    <source>
        <dbReference type="ARBA" id="ARBA00004681"/>
    </source>
</evidence>
<reference evidence="17" key="1">
    <citation type="submission" date="2017-04" db="EMBL/GenBank/DDBJ databases">
        <authorList>
            <person name="Varghese N."/>
            <person name="Submissions S."/>
        </authorList>
    </citation>
    <scope>NUCLEOTIDE SEQUENCE [LARGE SCALE GENOMIC DNA]</scope>
    <source>
        <strain evidence="17">RKEM611</strain>
    </source>
</reference>
<organism evidence="16 17">
    <name type="scientific">Pseudobacteriovorax antillogorgiicola</name>
    <dbReference type="NCBI Taxonomy" id="1513793"/>
    <lineage>
        <taxon>Bacteria</taxon>
        <taxon>Pseudomonadati</taxon>
        <taxon>Bdellovibrionota</taxon>
        <taxon>Oligoflexia</taxon>
        <taxon>Oligoflexales</taxon>
        <taxon>Pseudobacteriovoracaceae</taxon>
        <taxon>Pseudobacteriovorax</taxon>
    </lineage>
</organism>
<dbReference type="HAMAP" id="MF_00172">
    <property type="entry name" value="Meth_synth"/>
    <property type="match status" value="1"/>
</dbReference>
<comment type="cofactor">
    <cofactor evidence="12">
        <name>Zn(2+)</name>
        <dbReference type="ChEBI" id="CHEBI:29105"/>
    </cofactor>
    <text evidence="12">Binds 2 Zn(2+) ions per subunit.</text>
</comment>
<feature type="binding site" evidence="10 11">
    <location>
        <position position="604"/>
    </location>
    <ligand>
        <name>L-homocysteine</name>
        <dbReference type="ChEBI" id="CHEBI:58199"/>
    </ligand>
</feature>
<dbReference type="OrthoDB" id="244285at2"/>
<dbReference type="NCBIfam" id="TIGR01371">
    <property type="entry name" value="met_syn_B12ind"/>
    <property type="match status" value="1"/>
</dbReference>
<feature type="binding site" evidence="10 11">
    <location>
        <begin position="436"/>
        <end position="438"/>
    </location>
    <ligand>
        <name>L-homocysteine</name>
        <dbReference type="ChEBI" id="CHEBI:58199"/>
    </ligand>
</feature>
<dbReference type="CDD" id="cd03312">
    <property type="entry name" value="CIMS_N_terminal_like"/>
    <property type="match status" value="1"/>
</dbReference>
<gene>
    <name evidence="10" type="primary">metE</name>
    <name evidence="16" type="ORF">SAMN06296036_10650</name>
</gene>
<dbReference type="InterPro" id="IPR038071">
    <property type="entry name" value="UROD/MetE-like_sf"/>
</dbReference>
<dbReference type="RefSeq" id="WP_132318040.1">
    <property type="nucleotide sequence ID" value="NZ_FWZT01000006.1"/>
</dbReference>
<feature type="binding site" evidence="10">
    <location>
        <position position="610"/>
    </location>
    <ligand>
        <name>5-methyltetrahydropteroyltri-L-glutamate</name>
        <dbReference type="ChEBI" id="CHEBI:58207"/>
    </ligand>
</feature>
<dbReference type="Pfam" id="PF01717">
    <property type="entry name" value="Meth_synt_2"/>
    <property type="match status" value="1"/>
</dbReference>
<dbReference type="UniPathway" id="UPA00051">
    <property type="reaction ID" value="UER00082"/>
</dbReference>
<feature type="binding site" evidence="12">
    <location>
        <position position="646"/>
    </location>
    <ligand>
        <name>Zn(2+)</name>
        <dbReference type="ChEBI" id="CHEBI:29105"/>
        <label>1</label>
        <note>catalytic</note>
    </ligand>
</feature>
<dbReference type="Proteomes" id="UP000192907">
    <property type="component" value="Unassembled WGS sequence"/>
</dbReference>
<comment type="pathway">
    <text evidence="2 10">Amino-acid biosynthesis; L-methionine biosynthesis via de novo pathway; L-methionine from L-homocysteine (MetE route): step 1/1.</text>
</comment>
<dbReference type="CDD" id="cd03311">
    <property type="entry name" value="CIMS_C_terminal_like"/>
    <property type="match status" value="1"/>
</dbReference>
<evidence type="ECO:0000313" key="16">
    <source>
        <dbReference type="EMBL" id="SMF16598.1"/>
    </source>
</evidence>
<proteinExistence type="inferred from homology"/>
<keyword evidence="17" id="KW-1185">Reference proteome</keyword>
<feature type="domain" description="Cobalamin-independent methionine synthase MetE N-terminal" evidence="15">
    <location>
        <begin position="4"/>
        <end position="314"/>
    </location>
</feature>
<keyword evidence="4 10" id="KW-0489">Methyltransferase</keyword>
<feature type="binding site" evidence="12">
    <location>
        <position position="648"/>
    </location>
    <ligand>
        <name>Zn(2+)</name>
        <dbReference type="ChEBI" id="CHEBI:29105"/>
        <label>1</label>
        <note>catalytic</note>
    </ligand>
</feature>
<evidence type="ECO:0000256" key="6">
    <source>
        <dbReference type="ARBA" id="ARBA00022679"/>
    </source>
</evidence>
<feature type="binding site" evidence="12">
    <location>
        <position position="670"/>
    </location>
    <ligand>
        <name>Zn(2+)</name>
        <dbReference type="ChEBI" id="CHEBI:29105"/>
        <label>1</label>
        <note>catalytic</note>
    </ligand>
</feature>
<dbReference type="Gene3D" id="3.20.20.210">
    <property type="match status" value="2"/>
</dbReference>
<dbReference type="FunFam" id="3.20.20.210:FF:000002">
    <property type="entry name" value="5-methyltetrahydropteroyltriglutamate--homocysteine methyltransferase"/>
    <property type="match status" value="1"/>
</dbReference>
<evidence type="ECO:0000256" key="7">
    <source>
        <dbReference type="ARBA" id="ARBA00022723"/>
    </source>
</evidence>
<feature type="binding site" evidence="10">
    <location>
        <position position="731"/>
    </location>
    <ligand>
        <name>Zn(2+)</name>
        <dbReference type="ChEBI" id="CHEBI:29105"/>
        <note>catalytic</note>
    </ligand>
</feature>
<accession>A0A1Y6BR41</accession>
<dbReference type="InterPro" id="IPR013215">
    <property type="entry name" value="Cbl-indep_Met_Synth_N"/>
</dbReference>
<comment type="function">
    <text evidence="1 10">Catalyzes the transfer of a methyl group from 5-methyltetrahydrofolate to homocysteine resulting in methionine formation.</text>
</comment>
<feature type="binding site" evidence="10 11">
    <location>
        <begin position="520"/>
        <end position="521"/>
    </location>
    <ligand>
        <name>5-methyltetrahydropteroyltri-L-glutamate</name>
        <dbReference type="ChEBI" id="CHEBI:58207"/>
    </ligand>
</feature>
<dbReference type="GO" id="GO:0032259">
    <property type="term" value="P:methylation"/>
    <property type="evidence" value="ECO:0007669"/>
    <property type="project" value="UniProtKB-KW"/>
</dbReference>
<evidence type="ECO:0000256" key="13">
    <source>
        <dbReference type="PIRSR" id="PIRSR000382-3"/>
    </source>
</evidence>
<evidence type="ECO:0000256" key="9">
    <source>
        <dbReference type="ARBA" id="ARBA00023167"/>
    </source>
</evidence>
<dbReference type="PIRSF" id="PIRSF000382">
    <property type="entry name" value="MeTrfase_B12_ind"/>
    <property type="match status" value="1"/>
</dbReference>
<feature type="binding site" evidence="10">
    <location>
        <position position="670"/>
    </location>
    <ligand>
        <name>Zn(2+)</name>
        <dbReference type="ChEBI" id="CHEBI:29105"/>
        <note>catalytic</note>
    </ligand>
</feature>
<dbReference type="STRING" id="1513793.SAMN06296036_10650"/>
<feature type="binding site" evidence="10 11">
    <location>
        <begin position="436"/>
        <end position="438"/>
    </location>
    <ligand>
        <name>L-methionine</name>
        <dbReference type="ChEBI" id="CHEBI:57844"/>
    </ligand>
</feature>
<dbReference type="GO" id="GO:0003871">
    <property type="term" value="F:5-methyltetrahydropteroyltriglutamate-homocysteine S-methyltransferase activity"/>
    <property type="evidence" value="ECO:0007669"/>
    <property type="project" value="UniProtKB-UniRule"/>
</dbReference>
<keyword evidence="10" id="KW-0677">Repeat</keyword>
<evidence type="ECO:0000256" key="11">
    <source>
        <dbReference type="PIRSR" id="PIRSR000382-1"/>
    </source>
</evidence>
<feature type="binding site" evidence="11">
    <location>
        <position position="19"/>
    </location>
    <ligand>
        <name>5-methyltetrahydropteroyltri-L-glutamate</name>
        <dbReference type="ChEBI" id="CHEBI:58207"/>
    </ligand>
</feature>
<feature type="binding site" evidence="10 11">
    <location>
        <position position="566"/>
    </location>
    <ligand>
        <name>5-methyltetrahydropteroyltri-L-glutamate</name>
        <dbReference type="ChEBI" id="CHEBI:58207"/>
    </ligand>
</feature>
<protein>
    <recommendedName>
        <fullName evidence="10">5-methyltetrahydropteroyltriglutamate--homocysteine methyltransferase</fullName>
        <ecNumber evidence="10">2.1.1.14</ecNumber>
    </recommendedName>
    <alternativeName>
        <fullName evidence="10">Cobalamin-independent methionine synthase</fullName>
    </alternativeName>
    <alternativeName>
        <fullName evidence="10">Methionine synthase, vitamin-B12 independent isozyme</fullName>
    </alternativeName>
</protein>
<dbReference type="EC" id="2.1.1.14" evidence="10"/>
<evidence type="ECO:0000313" key="17">
    <source>
        <dbReference type="Proteomes" id="UP000192907"/>
    </source>
</evidence>
<keyword evidence="8 10" id="KW-0862">Zinc</keyword>
<feature type="active site" description="Proton donor" evidence="10 13">
    <location>
        <position position="699"/>
    </location>
</feature>
<feature type="domain" description="Cobalamin-independent methionine synthase MetE C-terminal/archaeal" evidence="14">
    <location>
        <begin position="431"/>
        <end position="753"/>
    </location>
</feature>
<dbReference type="PANTHER" id="PTHR30519">
    <property type="entry name" value="5-METHYLTETRAHYDROPTEROYLTRIGLUTAMATE--HOMOCYSTEINE METHYLTRANSFERASE"/>
    <property type="match status" value="1"/>
</dbReference>
<comment type="similarity">
    <text evidence="3 10">Belongs to the vitamin-B12 independent methionine synthase family.</text>
</comment>
<dbReference type="EMBL" id="FWZT01000006">
    <property type="protein sequence ID" value="SMF16598.1"/>
    <property type="molecule type" value="Genomic_DNA"/>
</dbReference>
<feature type="binding site" evidence="12">
    <location>
        <position position="731"/>
    </location>
    <ligand>
        <name>Zn(2+)</name>
        <dbReference type="ChEBI" id="CHEBI:29105"/>
        <label>1</label>
        <note>catalytic</note>
    </ligand>
</feature>
<comment type="cofactor">
    <cofactor evidence="10">
        <name>Zn(2+)</name>
        <dbReference type="ChEBI" id="CHEBI:29105"/>
    </cofactor>
    <text evidence="10">Binds 1 zinc ion per subunit.</text>
</comment>
<feature type="binding site" evidence="10">
    <location>
        <begin position="16"/>
        <end position="19"/>
    </location>
    <ligand>
        <name>5-methyltetrahydropteroyltri-L-glutamate</name>
        <dbReference type="ChEBI" id="CHEBI:58207"/>
    </ligand>
</feature>
<evidence type="ECO:0000256" key="5">
    <source>
        <dbReference type="ARBA" id="ARBA00022605"/>
    </source>
</evidence>
<name>A0A1Y6BR41_9BACT</name>
<evidence type="ECO:0000256" key="3">
    <source>
        <dbReference type="ARBA" id="ARBA00009553"/>
    </source>
</evidence>
<feature type="binding site" evidence="10 11">
    <location>
        <position position="489"/>
    </location>
    <ligand>
        <name>L-methionine</name>
        <dbReference type="ChEBI" id="CHEBI:57844"/>
    </ligand>
</feature>
<dbReference type="SUPFAM" id="SSF51726">
    <property type="entry name" value="UROD/MetE-like"/>
    <property type="match status" value="2"/>
</dbReference>
<evidence type="ECO:0000256" key="12">
    <source>
        <dbReference type="PIRSR" id="PIRSR000382-2"/>
    </source>
</evidence>
<evidence type="ECO:0000256" key="4">
    <source>
        <dbReference type="ARBA" id="ARBA00022603"/>
    </source>
</evidence>
<evidence type="ECO:0000259" key="14">
    <source>
        <dbReference type="Pfam" id="PF01717"/>
    </source>
</evidence>
<comment type="catalytic activity">
    <reaction evidence="10">
        <text>5-methyltetrahydropteroyltri-L-glutamate + L-homocysteine = tetrahydropteroyltri-L-glutamate + L-methionine</text>
        <dbReference type="Rhea" id="RHEA:21196"/>
        <dbReference type="ChEBI" id="CHEBI:57844"/>
        <dbReference type="ChEBI" id="CHEBI:58140"/>
        <dbReference type="ChEBI" id="CHEBI:58199"/>
        <dbReference type="ChEBI" id="CHEBI:58207"/>
        <dbReference type="EC" id="2.1.1.14"/>
    </reaction>
</comment>
<feature type="binding site" evidence="10">
    <location>
        <position position="489"/>
    </location>
    <ligand>
        <name>L-homocysteine</name>
        <dbReference type="ChEBI" id="CHEBI:58199"/>
    </ligand>
</feature>
<evidence type="ECO:0000256" key="10">
    <source>
        <dbReference type="HAMAP-Rule" id="MF_00172"/>
    </source>
</evidence>
<evidence type="ECO:0000256" key="1">
    <source>
        <dbReference type="ARBA" id="ARBA00002777"/>
    </source>
</evidence>
<evidence type="ECO:0000256" key="8">
    <source>
        <dbReference type="ARBA" id="ARBA00022833"/>
    </source>
</evidence>
<sequence>MIQTANLGFPRMGLDRELKKATERYWKGKISREDLLLQASELRSRHWQLQKEAGIDMIPSNDFSLYDHVLDTVAMVGAIPDRFHSLAEGDKLELYFAMARGSQKDGVDVVAMEMTKWFDTNYHYIVPEFKKTTAFSLSSLKVVEEFKEALSLGIKTRPVLLSPASFLMLGKAYDDHAPLDLLEKLLPIYKSVLDMLADAGAEWVQLDEPCLGLDLEPEEIDAITRAQQYLAAHSSIKIMLTSYFAPLKENLCQVFSLPVAGLHFDLIRGYEDWKSVIDTPFHGKVVSLGLIDGRNIWRADLEDVLSIVQQAVQKFGPEKVVVAPSCSMLHCPMDLDSEPELDHEIRSWLAFAKQKLAELSLVAAIANHGREQYAGALSEFARIGESRKSSTRIHDLKVKQRANAVQQLDYHRIPFRERVVLQEESLSLPLLPTTSIGSFPQTSSIRQMRARYKKGELSRERYEEFLAEETKQAIRWQESAGIDVLVHGEFERNDMVEYFGEQLNGFAFTKNGWVQSYGSRCVKPPIIYGDVSRPHSMTVRWSSYAQGLTVKPVKGMLTGPVTILQWSFVRNDQERKETCKQIALAIRDEVKDLENNHIQVIQIDEPAFREGLPLRKAEHKDYLDWASQCFRLSSSGVKSTTQIHTHMCYSEFNDIMDAIASLDADVISIETSRSAMELLDAFVSFQYPNQIGPGVYDIHSPRIPSQAEMTKLLSKALEYLDHRQVWVNPDCGLKTRNWDEVKAALTNMVSSARELRQALSSQAKGQPLKQAERVQTH</sequence>
<feature type="binding site" evidence="11">
    <location>
        <position position="121"/>
    </location>
    <ligand>
        <name>5-methyltetrahydropteroyltri-L-glutamate</name>
        <dbReference type="ChEBI" id="CHEBI:58207"/>
    </ligand>
</feature>
<dbReference type="AlphaFoldDB" id="A0A1Y6BR41"/>
<dbReference type="NCBIfam" id="NF003556">
    <property type="entry name" value="PRK05222.1"/>
    <property type="match status" value="1"/>
</dbReference>
<evidence type="ECO:0000259" key="15">
    <source>
        <dbReference type="Pfam" id="PF08267"/>
    </source>
</evidence>
<feature type="binding site" evidence="10">
    <location>
        <position position="648"/>
    </location>
    <ligand>
        <name>Zn(2+)</name>
        <dbReference type="ChEBI" id="CHEBI:29105"/>
        <note>catalytic</note>
    </ligand>
</feature>